<proteinExistence type="predicted"/>
<evidence type="ECO:0000313" key="1">
    <source>
        <dbReference type="EMBL" id="SVB99654.1"/>
    </source>
</evidence>
<dbReference type="AlphaFoldDB" id="A0A382IIS3"/>
<accession>A0A382IIS3</accession>
<name>A0A382IIS3_9ZZZZ</name>
<sequence length="104" mass="12432">MVLHRRAVMPLNRRCLILREHQALNIHLSESELSTRNTSVCRQTGPRQRLGITLRRRTVIPLRRCSFTLRTTPRDIHAPETDLRTYMPLLRCEMHPPHRRHRIL</sequence>
<reference evidence="1" key="1">
    <citation type="submission" date="2018-05" db="EMBL/GenBank/DDBJ databases">
        <authorList>
            <person name="Lanie J.A."/>
            <person name="Ng W.-L."/>
            <person name="Kazmierczak K.M."/>
            <person name="Andrzejewski T.M."/>
            <person name="Davidsen T.M."/>
            <person name="Wayne K.J."/>
            <person name="Tettelin H."/>
            <person name="Glass J.I."/>
            <person name="Rusch D."/>
            <person name="Podicherti R."/>
            <person name="Tsui H.-C.T."/>
            <person name="Winkler M.E."/>
        </authorList>
    </citation>
    <scope>NUCLEOTIDE SEQUENCE</scope>
</reference>
<organism evidence="1">
    <name type="scientific">marine metagenome</name>
    <dbReference type="NCBI Taxonomy" id="408172"/>
    <lineage>
        <taxon>unclassified sequences</taxon>
        <taxon>metagenomes</taxon>
        <taxon>ecological metagenomes</taxon>
    </lineage>
</organism>
<gene>
    <name evidence="1" type="ORF">METZ01_LOCUS252508</name>
</gene>
<protein>
    <submittedName>
        <fullName evidence="1">Uncharacterized protein</fullName>
    </submittedName>
</protein>
<dbReference type="EMBL" id="UINC01067718">
    <property type="protein sequence ID" value="SVB99654.1"/>
    <property type="molecule type" value="Genomic_DNA"/>
</dbReference>